<evidence type="ECO:0000256" key="1">
    <source>
        <dbReference type="ARBA" id="ARBA00000213"/>
    </source>
</evidence>
<evidence type="ECO:0000259" key="8">
    <source>
        <dbReference type="PROSITE" id="PS50880"/>
    </source>
</evidence>
<dbReference type="PANTHER" id="PTHR42785:SF1">
    <property type="entry name" value="DNA TOPOISOMERASE"/>
    <property type="match status" value="1"/>
</dbReference>
<dbReference type="Gene3D" id="1.10.460.10">
    <property type="entry name" value="Topoisomerase I, domain 2"/>
    <property type="match status" value="1"/>
</dbReference>
<sequence length="362" mass="40622">MKLVIVESPAKARTIGRYLGPEYDVAASVGHVRDLPKKELGVDVDNGFEPKYETIHGKGKVLKELKSKSKNTEGIILATDPDREGEAIAYHVAHHLGFEDDRSRFERVTFREITKNAVESALASPEALDLNKVEAQQARRILDRLVGYQVSPFLWKPIRPGLSAGRVQTVALRLICEREDEIQAFESVEYWSITARLEKDEQPFGARLHKIDGKAFTLDNEEQAQAVMTAVRNVDFIAAEVKRRERKRNPAAPFTTSTLQQAASKRFRFSARRTMSTAQRLYDGIEIGQRGAVGLITYMRTDSTRVAPGAVEAARKWIKGEFGEDYVSSSPRLWAGKQQKAAQDAHEAIRPTDPTLHPDDVR</sequence>
<dbReference type="InterPro" id="IPR034149">
    <property type="entry name" value="TOPRIM_TopoI"/>
</dbReference>
<dbReference type="Pfam" id="PF01131">
    <property type="entry name" value="Topoisom_bac"/>
    <property type="match status" value="1"/>
</dbReference>
<protein>
    <recommendedName>
        <fullName evidence="3">DNA topoisomerase</fullName>
        <ecNumber evidence="3">5.6.2.1</ecNumber>
    </recommendedName>
</protein>
<dbReference type="SMART" id="SM00436">
    <property type="entry name" value="TOP1Bc"/>
    <property type="match status" value="1"/>
</dbReference>
<dbReference type="EMBL" id="UINC01091669">
    <property type="protein sequence ID" value="SVC44617.1"/>
    <property type="molecule type" value="Genomic_DNA"/>
</dbReference>
<dbReference type="GO" id="GO:0003917">
    <property type="term" value="F:DNA topoisomerase type I (single strand cut, ATP-independent) activity"/>
    <property type="evidence" value="ECO:0007669"/>
    <property type="project" value="UniProtKB-EC"/>
</dbReference>
<dbReference type="AlphaFoldDB" id="A0A382MAB3"/>
<evidence type="ECO:0000259" key="9">
    <source>
        <dbReference type="PROSITE" id="PS52039"/>
    </source>
</evidence>
<dbReference type="PRINTS" id="PR00417">
    <property type="entry name" value="PRTPISMRASEI"/>
</dbReference>
<dbReference type="Gene3D" id="3.40.50.140">
    <property type="match status" value="1"/>
</dbReference>
<dbReference type="InterPro" id="IPR013826">
    <property type="entry name" value="Topo_IA_cen_sub3"/>
</dbReference>
<comment type="similarity">
    <text evidence="2">Belongs to the type IA topoisomerase family.</text>
</comment>
<feature type="domain" description="Topo IA-type catalytic" evidence="9">
    <location>
        <begin position="129"/>
        <end position="362"/>
    </location>
</feature>
<dbReference type="InterPro" id="IPR023406">
    <property type="entry name" value="Topo_IA_AS"/>
</dbReference>
<dbReference type="GO" id="GO:0003677">
    <property type="term" value="F:DNA binding"/>
    <property type="evidence" value="ECO:0007669"/>
    <property type="project" value="UniProtKB-KW"/>
</dbReference>
<feature type="compositionally biased region" description="Basic and acidic residues" evidence="7">
    <location>
        <begin position="343"/>
        <end position="362"/>
    </location>
</feature>
<dbReference type="SMART" id="SM00437">
    <property type="entry name" value="TOP1Ac"/>
    <property type="match status" value="1"/>
</dbReference>
<dbReference type="Gene3D" id="2.70.20.10">
    <property type="entry name" value="Topoisomerase I, domain 3"/>
    <property type="match status" value="1"/>
</dbReference>
<reference evidence="10" key="1">
    <citation type="submission" date="2018-05" db="EMBL/GenBank/DDBJ databases">
        <authorList>
            <person name="Lanie J.A."/>
            <person name="Ng W.-L."/>
            <person name="Kazmierczak K.M."/>
            <person name="Andrzejewski T.M."/>
            <person name="Davidsen T.M."/>
            <person name="Wayne K.J."/>
            <person name="Tettelin H."/>
            <person name="Glass J.I."/>
            <person name="Rusch D."/>
            <person name="Podicherti R."/>
            <person name="Tsui H.-C.T."/>
            <person name="Winkler M.E."/>
        </authorList>
    </citation>
    <scope>NUCLEOTIDE SEQUENCE</scope>
</reference>
<feature type="non-terminal residue" evidence="10">
    <location>
        <position position="362"/>
    </location>
</feature>
<dbReference type="SUPFAM" id="SSF56712">
    <property type="entry name" value="Prokaryotic type I DNA topoisomerase"/>
    <property type="match status" value="1"/>
</dbReference>
<dbReference type="Pfam" id="PF01751">
    <property type="entry name" value="Toprim"/>
    <property type="match status" value="1"/>
</dbReference>
<keyword evidence="6" id="KW-0413">Isomerase</keyword>
<dbReference type="CDD" id="cd03363">
    <property type="entry name" value="TOPRIM_TopoIA_TopoI"/>
    <property type="match status" value="1"/>
</dbReference>
<proteinExistence type="inferred from homology"/>
<dbReference type="InterPro" id="IPR013497">
    <property type="entry name" value="Topo_IA_cen"/>
</dbReference>
<evidence type="ECO:0000256" key="5">
    <source>
        <dbReference type="ARBA" id="ARBA00023125"/>
    </source>
</evidence>
<dbReference type="NCBIfam" id="TIGR01051">
    <property type="entry name" value="topA_bact"/>
    <property type="match status" value="1"/>
</dbReference>
<dbReference type="InterPro" id="IPR013825">
    <property type="entry name" value="Topo_IA_cen_sub2"/>
</dbReference>
<dbReference type="InterPro" id="IPR003602">
    <property type="entry name" value="Topo_IA_DNA-bd_dom"/>
</dbReference>
<name>A0A382MAB3_9ZZZZ</name>
<dbReference type="Gene3D" id="1.10.290.10">
    <property type="entry name" value="Topoisomerase I, domain 4"/>
    <property type="match status" value="1"/>
</dbReference>
<evidence type="ECO:0000256" key="7">
    <source>
        <dbReference type="SAM" id="MobiDB-lite"/>
    </source>
</evidence>
<organism evidence="10">
    <name type="scientific">marine metagenome</name>
    <dbReference type="NCBI Taxonomy" id="408172"/>
    <lineage>
        <taxon>unclassified sequences</taxon>
        <taxon>metagenomes</taxon>
        <taxon>ecological metagenomes</taxon>
    </lineage>
</organism>
<feature type="domain" description="Toprim" evidence="8">
    <location>
        <begin position="1"/>
        <end position="113"/>
    </location>
</feature>
<comment type="catalytic activity">
    <reaction evidence="1">
        <text>ATP-independent breakage of single-stranded DNA, followed by passage and rejoining.</text>
        <dbReference type="EC" id="5.6.2.1"/>
    </reaction>
</comment>
<dbReference type="InterPro" id="IPR013824">
    <property type="entry name" value="Topo_IA_cen_sub1"/>
</dbReference>
<evidence type="ECO:0000313" key="10">
    <source>
        <dbReference type="EMBL" id="SVC44617.1"/>
    </source>
</evidence>
<dbReference type="InterPro" id="IPR006171">
    <property type="entry name" value="TOPRIM_dom"/>
</dbReference>
<evidence type="ECO:0000256" key="6">
    <source>
        <dbReference type="ARBA" id="ARBA00023235"/>
    </source>
</evidence>
<dbReference type="GO" id="GO:0006265">
    <property type="term" value="P:DNA topological change"/>
    <property type="evidence" value="ECO:0007669"/>
    <property type="project" value="InterPro"/>
</dbReference>
<dbReference type="InterPro" id="IPR023405">
    <property type="entry name" value="Topo_IA_core_domain"/>
</dbReference>
<dbReference type="SMART" id="SM00493">
    <property type="entry name" value="TOPRIM"/>
    <property type="match status" value="1"/>
</dbReference>
<feature type="region of interest" description="Disordered" evidence="7">
    <location>
        <begin position="334"/>
        <end position="362"/>
    </location>
</feature>
<dbReference type="PROSITE" id="PS52039">
    <property type="entry name" value="TOPO_IA_2"/>
    <property type="match status" value="1"/>
</dbReference>
<evidence type="ECO:0000256" key="3">
    <source>
        <dbReference type="ARBA" id="ARBA00012891"/>
    </source>
</evidence>
<keyword evidence="5" id="KW-0238">DNA-binding</keyword>
<keyword evidence="4" id="KW-0799">Topoisomerase</keyword>
<dbReference type="PROSITE" id="PS50880">
    <property type="entry name" value="TOPRIM"/>
    <property type="match status" value="1"/>
</dbReference>
<evidence type="ECO:0000256" key="4">
    <source>
        <dbReference type="ARBA" id="ARBA00023029"/>
    </source>
</evidence>
<dbReference type="InterPro" id="IPR000380">
    <property type="entry name" value="Topo_IA"/>
</dbReference>
<dbReference type="PANTHER" id="PTHR42785">
    <property type="entry name" value="DNA TOPOISOMERASE, TYPE IA, CORE"/>
    <property type="match status" value="1"/>
</dbReference>
<dbReference type="InterPro" id="IPR005733">
    <property type="entry name" value="TopoI_bac-type"/>
</dbReference>
<evidence type="ECO:0000256" key="2">
    <source>
        <dbReference type="ARBA" id="ARBA00009446"/>
    </source>
</evidence>
<dbReference type="PROSITE" id="PS00396">
    <property type="entry name" value="TOPO_IA_1"/>
    <property type="match status" value="1"/>
</dbReference>
<accession>A0A382MAB3</accession>
<dbReference type="InterPro" id="IPR003601">
    <property type="entry name" value="Topo_IA_2"/>
</dbReference>
<gene>
    <name evidence="10" type="ORF">METZ01_LOCUS297471</name>
</gene>
<dbReference type="EC" id="5.6.2.1" evidence="3"/>